<feature type="compositionally biased region" description="Gly residues" evidence="1">
    <location>
        <begin position="166"/>
        <end position="175"/>
    </location>
</feature>
<gene>
    <name evidence="2" type="ORF">H1R20_g313</name>
</gene>
<feature type="region of interest" description="Disordered" evidence="1">
    <location>
        <begin position="166"/>
        <end position="224"/>
    </location>
</feature>
<sequence>MVSGGVSLASRAKDSTGYARGAFVHFSKEDVTAATPAVNTSWIAFIDCDRNGTGASLETDIFSLAKSKGARAACLYSLTSTTCLLNPTYRSLDPILDIYTTQTASSARLIDSQFRQITLSAEPLVDYDPEAFEYHSANITATVQGTSPITPGYIFATLEARNDAGTSGGAVGGEAGAQSGTGVTGSSTQSDSSSTQPPSSSTQPPSSSTQPPSPSTQSDSSAAPSARRSVFAAFIAVVSYALSELLLS</sequence>
<evidence type="ECO:0000313" key="3">
    <source>
        <dbReference type="Proteomes" id="UP001140091"/>
    </source>
</evidence>
<protein>
    <submittedName>
        <fullName evidence="2">Uncharacterized protein</fullName>
    </submittedName>
</protein>
<dbReference type="OrthoDB" id="8062037at2759"/>
<dbReference type="AlphaFoldDB" id="A0A9W8JLN2"/>
<organism evidence="2 3">
    <name type="scientific">Candolleomyces eurysporus</name>
    <dbReference type="NCBI Taxonomy" id="2828524"/>
    <lineage>
        <taxon>Eukaryota</taxon>
        <taxon>Fungi</taxon>
        <taxon>Dikarya</taxon>
        <taxon>Basidiomycota</taxon>
        <taxon>Agaricomycotina</taxon>
        <taxon>Agaricomycetes</taxon>
        <taxon>Agaricomycetidae</taxon>
        <taxon>Agaricales</taxon>
        <taxon>Agaricineae</taxon>
        <taxon>Psathyrellaceae</taxon>
        <taxon>Candolleomyces</taxon>
    </lineage>
</organism>
<name>A0A9W8JLN2_9AGAR</name>
<evidence type="ECO:0000313" key="2">
    <source>
        <dbReference type="EMBL" id="KAJ2936797.1"/>
    </source>
</evidence>
<dbReference type="EMBL" id="JANBPK010000017">
    <property type="protein sequence ID" value="KAJ2936797.1"/>
    <property type="molecule type" value="Genomic_DNA"/>
</dbReference>
<dbReference type="Proteomes" id="UP001140091">
    <property type="component" value="Unassembled WGS sequence"/>
</dbReference>
<evidence type="ECO:0000256" key="1">
    <source>
        <dbReference type="SAM" id="MobiDB-lite"/>
    </source>
</evidence>
<reference evidence="2" key="1">
    <citation type="submission" date="2022-06" db="EMBL/GenBank/DDBJ databases">
        <title>Genome Sequence of Candolleomyces eurysporus.</title>
        <authorList>
            <person name="Buettner E."/>
        </authorList>
    </citation>
    <scope>NUCLEOTIDE SEQUENCE</scope>
    <source>
        <strain evidence="2">VTCC 930004</strain>
    </source>
</reference>
<accession>A0A9W8JLN2</accession>
<keyword evidence="3" id="KW-1185">Reference proteome</keyword>
<feature type="compositionally biased region" description="Low complexity" evidence="1">
    <location>
        <begin position="176"/>
        <end position="224"/>
    </location>
</feature>
<feature type="non-terminal residue" evidence="2">
    <location>
        <position position="1"/>
    </location>
</feature>
<comment type="caution">
    <text evidence="2">The sequence shown here is derived from an EMBL/GenBank/DDBJ whole genome shotgun (WGS) entry which is preliminary data.</text>
</comment>
<proteinExistence type="predicted"/>